<dbReference type="AlphaFoldDB" id="A0A510JEE2"/>
<dbReference type="EMBL" id="AP019823">
    <property type="protein sequence ID" value="BBM37650.1"/>
    <property type="molecule type" value="Genomic_DNA"/>
</dbReference>
<dbReference type="Proteomes" id="UP000321892">
    <property type="component" value="Chromosome"/>
</dbReference>
<accession>A0A510JEE2</accession>
<gene>
    <name evidence="1" type="ORF">JCM16775_0339</name>
</gene>
<evidence type="ECO:0000313" key="2">
    <source>
        <dbReference type="Proteomes" id="UP000321892"/>
    </source>
</evidence>
<dbReference type="AntiFam" id="ANF00012">
    <property type="entry name" value="tRNA translation"/>
</dbReference>
<proteinExistence type="predicted"/>
<keyword evidence="2" id="KW-1185">Reference proteome</keyword>
<evidence type="ECO:0000313" key="1">
    <source>
        <dbReference type="EMBL" id="BBM37650.1"/>
    </source>
</evidence>
<organism evidence="1 2">
    <name type="scientific">Leptotrichia hofstadii</name>
    <dbReference type="NCBI Taxonomy" id="157688"/>
    <lineage>
        <taxon>Bacteria</taxon>
        <taxon>Fusobacteriati</taxon>
        <taxon>Fusobacteriota</taxon>
        <taxon>Fusobacteriia</taxon>
        <taxon>Fusobacteriales</taxon>
        <taxon>Leptotrichiaceae</taxon>
        <taxon>Leptotrichia</taxon>
    </lineage>
</organism>
<dbReference type="KEGG" id="lhf:JCM16775_0339"/>
<sequence>MSKTLDPKSSAYTNFATLANLLFNYHSGEPYWDRTSDTLIKSQVLYRLS</sequence>
<reference evidence="1 2" key="1">
    <citation type="submission" date="2019-07" db="EMBL/GenBank/DDBJ databases">
        <title>Complete Genome Sequence of Leptotrichia hofstadii Strain JCM16775.</title>
        <authorList>
            <person name="Watanabe S."/>
            <person name="Cui L."/>
        </authorList>
    </citation>
    <scope>NUCLEOTIDE SEQUENCE [LARGE SCALE GENOMIC DNA]</scope>
    <source>
        <strain evidence="1 2">JCM16775</strain>
    </source>
</reference>
<protein>
    <submittedName>
        <fullName evidence="1">Uncharacterized protein</fullName>
    </submittedName>
</protein>
<name>A0A510JEE2_9FUSO</name>